<dbReference type="HAMAP" id="MF_01925">
    <property type="entry name" value="P5C_reductase"/>
    <property type="match status" value="1"/>
</dbReference>
<keyword evidence="3" id="KW-0560">Oxidoreductase</keyword>
<dbReference type="AlphaFoldDB" id="A0A6J7J5Z8"/>
<dbReference type="PIRSF" id="PIRSF000193">
    <property type="entry name" value="Pyrrol-5-carb_rd"/>
    <property type="match status" value="1"/>
</dbReference>
<dbReference type="PANTHER" id="PTHR11645:SF0">
    <property type="entry name" value="PYRROLINE-5-CARBOXYLATE REDUCTASE 3"/>
    <property type="match status" value="1"/>
</dbReference>
<dbReference type="Gene3D" id="3.40.50.720">
    <property type="entry name" value="NAD(P)-binding Rossmann-like Domain"/>
    <property type="match status" value="1"/>
</dbReference>
<dbReference type="Gene3D" id="1.10.3730.10">
    <property type="entry name" value="ProC C-terminal domain-like"/>
    <property type="match status" value="1"/>
</dbReference>
<dbReference type="InterPro" id="IPR036291">
    <property type="entry name" value="NAD(P)-bd_dom_sf"/>
</dbReference>
<feature type="domain" description="Pyrroline-5-carboxylate reductase catalytic N-terminal" evidence="4">
    <location>
        <begin position="3"/>
        <end position="96"/>
    </location>
</feature>
<dbReference type="NCBIfam" id="TIGR00112">
    <property type="entry name" value="proC"/>
    <property type="match status" value="1"/>
</dbReference>
<dbReference type="FunFam" id="1.10.3730.10:FF:000001">
    <property type="entry name" value="Pyrroline-5-carboxylate reductase"/>
    <property type="match status" value="1"/>
</dbReference>
<comment type="similarity">
    <text evidence="1">Belongs to the pyrroline-5-carboxylate reductase family.</text>
</comment>
<keyword evidence="2" id="KW-0521">NADP</keyword>
<proteinExistence type="inferred from homology"/>
<gene>
    <name evidence="6" type="ORF">UFOPK3720_01152</name>
</gene>
<evidence type="ECO:0000259" key="4">
    <source>
        <dbReference type="Pfam" id="PF03807"/>
    </source>
</evidence>
<dbReference type="InterPro" id="IPR053790">
    <property type="entry name" value="P5CR-like_CS"/>
</dbReference>
<dbReference type="SUPFAM" id="SSF51735">
    <property type="entry name" value="NAD(P)-binding Rossmann-fold domains"/>
    <property type="match status" value="1"/>
</dbReference>
<sequence length="265" mass="26868">MTRIAVLGGGVMGEALIVGFQRRLSPPPIVAVAEKRPERAAELADRLGVLIEEPAQACAGADVVILVVKPQDIRDLVAAIASSVEPGSLVISIAAGITTDLLEASMPQANIVRAMPNTPAKIESGVTGISAGARCSPEALVQARDLLVSVGVVVEVPEALQDAVTAVSGSGPAYLFYLAEAMIDGACALGMPPDTARTAVVHTLLGAARLLEASGEEPAALRAKVTSPGGTTAAAIAVLDAEGVQPSFRAAIEAARDRSLELSKG</sequence>
<dbReference type="InterPro" id="IPR029036">
    <property type="entry name" value="P5CR_dimer"/>
</dbReference>
<feature type="domain" description="Pyrroline-5-carboxylate reductase dimerisation" evidence="5">
    <location>
        <begin position="158"/>
        <end position="262"/>
    </location>
</feature>
<dbReference type="EMBL" id="CAFBNB010000225">
    <property type="protein sequence ID" value="CAB4938763.1"/>
    <property type="molecule type" value="Genomic_DNA"/>
</dbReference>
<dbReference type="InterPro" id="IPR000304">
    <property type="entry name" value="Pyrroline-COOH_reductase"/>
</dbReference>
<name>A0A6J7J5Z8_9ZZZZ</name>
<reference evidence="6" key="1">
    <citation type="submission" date="2020-05" db="EMBL/GenBank/DDBJ databases">
        <authorList>
            <person name="Chiriac C."/>
            <person name="Salcher M."/>
            <person name="Ghai R."/>
            <person name="Kavagutti S V."/>
        </authorList>
    </citation>
    <scope>NUCLEOTIDE SEQUENCE</scope>
</reference>
<dbReference type="SUPFAM" id="SSF48179">
    <property type="entry name" value="6-phosphogluconate dehydrogenase C-terminal domain-like"/>
    <property type="match status" value="1"/>
</dbReference>
<evidence type="ECO:0000256" key="3">
    <source>
        <dbReference type="ARBA" id="ARBA00023002"/>
    </source>
</evidence>
<dbReference type="InterPro" id="IPR028939">
    <property type="entry name" value="P5C_Rdtase_cat_N"/>
</dbReference>
<protein>
    <submittedName>
        <fullName evidence="6">Unannotated protein</fullName>
    </submittedName>
</protein>
<dbReference type="GO" id="GO:0004735">
    <property type="term" value="F:pyrroline-5-carboxylate reductase activity"/>
    <property type="evidence" value="ECO:0007669"/>
    <property type="project" value="InterPro"/>
</dbReference>
<accession>A0A6J7J5Z8</accession>
<dbReference type="Pfam" id="PF14748">
    <property type="entry name" value="P5CR_dimer"/>
    <property type="match status" value="1"/>
</dbReference>
<dbReference type="PROSITE" id="PS00521">
    <property type="entry name" value="P5CR"/>
    <property type="match status" value="1"/>
</dbReference>
<evidence type="ECO:0000313" key="6">
    <source>
        <dbReference type="EMBL" id="CAB4938763.1"/>
    </source>
</evidence>
<dbReference type="Pfam" id="PF03807">
    <property type="entry name" value="F420_oxidored"/>
    <property type="match status" value="1"/>
</dbReference>
<dbReference type="InterPro" id="IPR008927">
    <property type="entry name" value="6-PGluconate_DH-like_C_sf"/>
</dbReference>
<dbReference type="PANTHER" id="PTHR11645">
    <property type="entry name" value="PYRROLINE-5-CARBOXYLATE REDUCTASE"/>
    <property type="match status" value="1"/>
</dbReference>
<evidence type="ECO:0000256" key="2">
    <source>
        <dbReference type="ARBA" id="ARBA00022857"/>
    </source>
</evidence>
<organism evidence="6">
    <name type="scientific">freshwater metagenome</name>
    <dbReference type="NCBI Taxonomy" id="449393"/>
    <lineage>
        <taxon>unclassified sequences</taxon>
        <taxon>metagenomes</taxon>
        <taxon>ecological metagenomes</taxon>
    </lineage>
</organism>
<evidence type="ECO:0000256" key="1">
    <source>
        <dbReference type="ARBA" id="ARBA00005525"/>
    </source>
</evidence>
<evidence type="ECO:0000259" key="5">
    <source>
        <dbReference type="Pfam" id="PF14748"/>
    </source>
</evidence>
<dbReference type="GO" id="GO:0055129">
    <property type="term" value="P:L-proline biosynthetic process"/>
    <property type="evidence" value="ECO:0007669"/>
    <property type="project" value="TreeGrafter"/>
</dbReference>